<dbReference type="InterPro" id="IPR050428">
    <property type="entry name" value="TCS_sensor_his_kinase"/>
</dbReference>
<feature type="domain" description="Histidine kinase" evidence="13">
    <location>
        <begin position="296"/>
        <end position="506"/>
    </location>
</feature>
<sequence>MTTTDRRPEVGVPPEPAPQASGADRTVVDGPPRVAARRWLVPARARIMGWMLLLMAVVSLTVTVVTRNLLMQRVDVEVSAALQQEIQELEEVARGGVDRATQQPFQDVYELLYNHLQRQFPDDDEVLVGWDGTPETGSPLRQTRAEPFPLADRLDVLRSVLVSPVNSGSIETDAGEMRWVKVPIIHPTNPDDVGAFVVGYFIDRDRAEVNQTMQTLILVSLLGLLFAGIAAWVIAGQILAPVRLVRRAAAEITEHDLTQRIPIHGKDDIAALSEQFNAMLDRLEQAFAAQRQFVDDASHELRTPITIVRGHLELMGDDPADRAAVVRLCTDELDRMNRIVADLLLLAKSERPDFVRTAPVEITELTSDIYAKVRAIGERDWRLEAIGEGVAHVDQQRVTQAMVQLAQNAVQHTRDGDEVLIGSSMMEGRIAFWVTDHGPGVPYADQGKIFDRFSRGSTGGAPGHRTGAGLGLAIVSAIAEAHGGVVRLVSTPGEGASFGIDLPAYRGGPR</sequence>
<dbReference type="InterPro" id="IPR004358">
    <property type="entry name" value="Sig_transdc_His_kin-like_C"/>
</dbReference>
<dbReference type="SUPFAM" id="SSF55874">
    <property type="entry name" value="ATPase domain of HSP90 chaperone/DNA topoisomerase II/histidine kinase"/>
    <property type="match status" value="1"/>
</dbReference>
<dbReference type="GO" id="GO:0016301">
    <property type="term" value="F:kinase activity"/>
    <property type="evidence" value="ECO:0007669"/>
    <property type="project" value="UniProtKB-KW"/>
</dbReference>
<dbReference type="SMART" id="SM00388">
    <property type="entry name" value="HisKA"/>
    <property type="match status" value="1"/>
</dbReference>
<evidence type="ECO:0000256" key="6">
    <source>
        <dbReference type="ARBA" id="ARBA00022692"/>
    </source>
</evidence>
<dbReference type="InterPro" id="IPR003661">
    <property type="entry name" value="HisK_dim/P_dom"/>
</dbReference>
<dbReference type="Pfam" id="PF00672">
    <property type="entry name" value="HAMP"/>
    <property type="match status" value="1"/>
</dbReference>
<feature type="domain" description="HAMP" evidence="14">
    <location>
        <begin position="236"/>
        <end position="288"/>
    </location>
</feature>
<feature type="transmembrane region" description="Helical" evidence="12">
    <location>
        <begin position="216"/>
        <end position="235"/>
    </location>
</feature>
<keyword evidence="9" id="KW-0902">Two-component regulatory system</keyword>
<dbReference type="SMART" id="SM00387">
    <property type="entry name" value="HATPase_c"/>
    <property type="match status" value="1"/>
</dbReference>
<dbReference type="Gene3D" id="3.30.565.10">
    <property type="entry name" value="Histidine kinase-like ATPase, C-terminal domain"/>
    <property type="match status" value="1"/>
</dbReference>
<dbReference type="SUPFAM" id="SSF47384">
    <property type="entry name" value="Homodimeric domain of signal transducing histidine kinase"/>
    <property type="match status" value="1"/>
</dbReference>
<dbReference type="InterPro" id="IPR036890">
    <property type="entry name" value="HATPase_C_sf"/>
</dbReference>
<keyword evidence="8 12" id="KW-1133">Transmembrane helix</keyword>
<evidence type="ECO:0000313" key="15">
    <source>
        <dbReference type="EMBL" id="MFC5288151.1"/>
    </source>
</evidence>
<dbReference type="InterPro" id="IPR005467">
    <property type="entry name" value="His_kinase_dom"/>
</dbReference>
<dbReference type="EMBL" id="JBHSKF010000005">
    <property type="protein sequence ID" value="MFC5288151.1"/>
    <property type="molecule type" value="Genomic_DNA"/>
</dbReference>
<comment type="catalytic activity">
    <reaction evidence="1">
        <text>ATP + protein L-histidine = ADP + protein N-phospho-L-histidine.</text>
        <dbReference type="EC" id="2.7.13.3"/>
    </reaction>
</comment>
<dbReference type="InterPro" id="IPR003594">
    <property type="entry name" value="HATPase_dom"/>
</dbReference>
<evidence type="ECO:0000256" key="1">
    <source>
        <dbReference type="ARBA" id="ARBA00000085"/>
    </source>
</evidence>
<dbReference type="EC" id="2.7.13.3" evidence="3"/>
<keyword evidence="10 12" id="KW-0472">Membrane</keyword>
<evidence type="ECO:0000256" key="2">
    <source>
        <dbReference type="ARBA" id="ARBA00004236"/>
    </source>
</evidence>
<dbReference type="CDD" id="cd06225">
    <property type="entry name" value="HAMP"/>
    <property type="match status" value="1"/>
</dbReference>
<reference evidence="16" key="1">
    <citation type="journal article" date="2019" name="Int. J. Syst. Evol. Microbiol.">
        <title>The Global Catalogue of Microorganisms (GCM) 10K type strain sequencing project: providing services to taxonomists for standard genome sequencing and annotation.</title>
        <authorList>
            <consortium name="The Broad Institute Genomics Platform"/>
            <consortium name="The Broad Institute Genome Sequencing Center for Infectious Disease"/>
            <person name="Wu L."/>
            <person name="Ma J."/>
        </authorList>
    </citation>
    <scope>NUCLEOTIDE SEQUENCE [LARGE SCALE GENOMIC DNA]</scope>
    <source>
        <strain evidence="16">CCUG 59778</strain>
    </source>
</reference>
<dbReference type="PROSITE" id="PS50885">
    <property type="entry name" value="HAMP"/>
    <property type="match status" value="1"/>
</dbReference>
<evidence type="ECO:0000256" key="9">
    <source>
        <dbReference type="ARBA" id="ARBA00023012"/>
    </source>
</evidence>
<feature type="transmembrane region" description="Helical" evidence="12">
    <location>
        <begin position="47"/>
        <end position="65"/>
    </location>
</feature>
<accession>A0ABW0EPT2</accession>
<evidence type="ECO:0000259" key="13">
    <source>
        <dbReference type="PROSITE" id="PS50109"/>
    </source>
</evidence>
<protein>
    <recommendedName>
        <fullName evidence="3">histidine kinase</fullName>
        <ecNumber evidence="3">2.7.13.3</ecNumber>
    </recommendedName>
</protein>
<gene>
    <name evidence="15" type="ORF">ACFPM7_13910</name>
</gene>
<comment type="caution">
    <text evidence="15">The sequence shown here is derived from an EMBL/GenBank/DDBJ whole genome shotgun (WGS) entry which is preliminary data.</text>
</comment>
<dbReference type="PANTHER" id="PTHR45436:SF5">
    <property type="entry name" value="SENSOR HISTIDINE KINASE TRCS"/>
    <property type="match status" value="1"/>
</dbReference>
<dbReference type="InterPro" id="IPR036097">
    <property type="entry name" value="HisK_dim/P_sf"/>
</dbReference>
<evidence type="ECO:0000256" key="4">
    <source>
        <dbReference type="ARBA" id="ARBA00022553"/>
    </source>
</evidence>
<dbReference type="InterPro" id="IPR003660">
    <property type="entry name" value="HAMP_dom"/>
</dbReference>
<dbReference type="SUPFAM" id="SSF158472">
    <property type="entry name" value="HAMP domain-like"/>
    <property type="match status" value="1"/>
</dbReference>
<dbReference type="Gene3D" id="6.10.340.10">
    <property type="match status" value="1"/>
</dbReference>
<evidence type="ECO:0000256" key="5">
    <source>
        <dbReference type="ARBA" id="ARBA00022679"/>
    </source>
</evidence>
<evidence type="ECO:0000313" key="16">
    <source>
        <dbReference type="Proteomes" id="UP001596157"/>
    </source>
</evidence>
<evidence type="ECO:0000256" key="10">
    <source>
        <dbReference type="ARBA" id="ARBA00023136"/>
    </source>
</evidence>
<evidence type="ECO:0000256" key="8">
    <source>
        <dbReference type="ARBA" id="ARBA00022989"/>
    </source>
</evidence>
<comment type="subcellular location">
    <subcellularLocation>
        <location evidence="2">Cell membrane</location>
    </subcellularLocation>
</comment>
<dbReference type="Pfam" id="PF02518">
    <property type="entry name" value="HATPase_c"/>
    <property type="match status" value="1"/>
</dbReference>
<evidence type="ECO:0000256" key="11">
    <source>
        <dbReference type="SAM" id="MobiDB-lite"/>
    </source>
</evidence>
<keyword evidence="4" id="KW-0597">Phosphoprotein</keyword>
<keyword evidence="5" id="KW-0808">Transferase</keyword>
<feature type="region of interest" description="Disordered" evidence="11">
    <location>
        <begin position="1"/>
        <end position="29"/>
    </location>
</feature>
<proteinExistence type="predicted"/>
<dbReference type="PANTHER" id="PTHR45436">
    <property type="entry name" value="SENSOR HISTIDINE KINASE YKOH"/>
    <property type="match status" value="1"/>
</dbReference>
<organism evidence="15 16">
    <name type="scientific">Actinokineospora guangxiensis</name>
    <dbReference type="NCBI Taxonomy" id="1490288"/>
    <lineage>
        <taxon>Bacteria</taxon>
        <taxon>Bacillati</taxon>
        <taxon>Actinomycetota</taxon>
        <taxon>Actinomycetes</taxon>
        <taxon>Pseudonocardiales</taxon>
        <taxon>Pseudonocardiaceae</taxon>
        <taxon>Actinokineospora</taxon>
    </lineage>
</organism>
<evidence type="ECO:0000259" key="14">
    <source>
        <dbReference type="PROSITE" id="PS50885"/>
    </source>
</evidence>
<keyword evidence="6 12" id="KW-0812">Transmembrane</keyword>
<keyword evidence="7 15" id="KW-0418">Kinase</keyword>
<evidence type="ECO:0000256" key="3">
    <source>
        <dbReference type="ARBA" id="ARBA00012438"/>
    </source>
</evidence>
<dbReference type="Proteomes" id="UP001596157">
    <property type="component" value="Unassembled WGS sequence"/>
</dbReference>
<evidence type="ECO:0000256" key="7">
    <source>
        <dbReference type="ARBA" id="ARBA00022777"/>
    </source>
</evidence>
<dbReference type="PRINTS" id="PR00344">
    <property type="entry name" value="BCTRLSENSOR"/>
</dbReference>
<dbReference type="CDD" id="cd00075">
    <property type="entry name" value="HATPase"/>
    <property type="match status" value="1"/>
</dbReference>
<dbReference type="SMART" id="SM00304">
    <property type="entry name" value="HAMP"/>
    <property type="match status" value="1"/>
</dbReference>
<dbReference type="RefSeq" id="WP_378247803.1">
    <property type="nucleotide sequence ID" value="NZ_JBHSKF010000005.1"/>
</dbReference>
<dbReference type="Pfam" id="PF00512">
    <property type="entry name" value="HisKA"/>
    <property type="match status" value="1"/>
</dbReference>
<dbReference type="Gene3D" id="1.10.287.130">
    <property type="match status" value="1"/>
</dbReference>
<evidence type="ECO:0000256" key="12">
    <source>
        <dbReference type="SAM" id="Phobius"/>
    </source>
</evidence>
<dbReference type="PROSITE" id="PS50109">
    <property type="entry name" value="HIS_KIN"/>
    <property type="match status" value="1"/>
</dbReference>
<name>A0ABW0EPT2_9PSEU</name>
<keyword evidence="16" id="KW-1185">Reference proteome</keyword>
<dbReference type="CDD" id="cd00082">
    <property type="entry name" value="HisKA"/>
    <property type="match status" value="1"/>
</dbReference>